<dbReference type="RefSeq" id="XP_002294695.1">
    <property type="nucleotide sequence ID" value="XM_002294659.1"/>
</dbReference>
<reference evidence="2 3" key="2">
    <citation type="journal article" date="2008" name="Nature">
        <title>The Phaeodactylum genome reveals the evolutionary history of diatom genomes.</title>
        <authorList>
            <person name="Bowler C."/>
            <person name="Allen A.E."/>
            <person name="Badger J.H."/>
            <person name="Grimwood J."/>
            <person name="Jabbari K."/>
            <person name="Kuo A."/>
            <person name="Maheswari U."/>
            <person name="Martens C."/>
            <person name="Maumus F."/>
            <person name="Otillar R.P."/>
            <person name="Rayko E."/>
            <person name="Salamov A."/>
            <person name="Vandepoele K."/>
            <person name="Beszteri B."/>
            <person name="Gruber A."/>
            <person name="Heijde M."/>
            <person name="Katinka M."/>
            <person name="Mock T."/>
            <person name="Valentin K."/>
            <person name="Verret F."/>
            <person name="Berges J.A."/>
            <person name="Brownlee C."/>
            <person name="Cadoret J.P."/>
            <person name="Chiovitti A."/>
            <person name="Choi C.J."/>
            <person name="Coesel S."/>
            <person name="De Martino A."/>
            <person name="Detter J.C."/>
            <person name="Durkin C."/>
            <person name="Falciatore A."/>
            <person name="Fournet J."/>
            <person name="Haruta M."/>
            <person name="Huysman M.J."/>
            <person name="Jenkins B.D."/>
            <person name="Jiroutova K."/>
            <person name="Jorgensen R.E."/>
            <person name="Joubert Y."/>
            <person name="Kaplan A."/>
            <person name="Kroger N."/>
            <person name="Kroth P.G."/>
            <person name="La Roche J."/>
            <person name="Lindquist E."/>
            <person name="Lommer M."/>
            <person name="Martin-Jezequel V."/>
            <person name="Lopez P.J."/>
            <person name="Lucas S."/>
            <person name="Mangogna M."/>
            <person name="McGinnis K."/>
            <person name="Medlin L.K."/>
            <person name="Montsant A."/>
            <person name="Oudot-Le Secq M.P."/>
            <person name="Napoli C."/>
            <person name="Obornik M."/>
            <person name="Parker M.S."/>
            <person name="Petit J.L."/>
            <person name="Porcel B.M."/>
            <person name="Poulsen N."/>
            <person name="Robison M."/>
            <person name="Rychlewski L."/>
            <person name="Rynearson T.A."/>
            <person name="Schmutz J."/>
            <person name="Shapiro H."/>
            <person name="Siaut M."/>
            <person name="Stanley M."/>
            <person name="Sussman M.R."/>
            <person name="Taylor A.R."/>
            <person name="Vardi A."/>
            <person name="von Dassow P."/>
            <person name="Vyverman W."/>
            <person name="Willis A."/>
            <person name="Wyrwicz L.S."/>
            <person name="Rokhsar D.S."/>
            <person name="Weissenbach J."/>
            <person name="Armbrust E.V."/>
            <person name="Green B.R."/>
            <person name="Van de Peer Y."/>
            <person name="Grigoriev I.V."/>
        </authorList>
    </citation>
    <scope>NUCLEOTIDE SEQUENCE [LARGE SCALE GENOMIC DNA]</scope>
    <source>
        <strain evidence="2 3">CCMP1335</strain>
    </source>
</reference>
<dbReference type="HOGENOM" id="CLU_1083713_0_0_1"/>
<dbReference type="InParanoid" id="B8CEL1"/>
<name>B8CEL1_THAPS</name>
<sequence>MSPRTFSSVKDFLKSNGIHDIDDSTDAAANFVWGGTPSSSSSAIKQQRNNPKRRATSSFLQDIHSFTSKHNRFSTDTRNTSRDTIMTMKIRLAYAPSTSEEIDTSTLTEEELARLKEEDPFMYHSVRSTKRRSSCCDFDDDLDMIKGSGTSFNSIATSTSSRTSSGNNTMQTTRVPTSPSSRRTSMPCGMLANADIARSQLVPTSPISSPVRSTATTSTNVVRRRRFSTEAHPNLVFQTMLSELHEVNGDEEDDMMEEGSNLGNGEDEEDLFAFMEDF</sequence>
<evidence type="ECO:0000313" key="2">
    <source>
        <dbReference type="EMBL" id="EED88055.1"/>
    </source>
</evidence>
<accession>B8CEL1</accession>
<dbReference type="Proteomes" id="UP000001449">
    <property type="component" value="Chromosome 20"/>
</dbReference>
<feature type="compositionally biased region" description="Polar residues" evidence="1">
    <location>
        <begin position="36"/>
        <end position="49"/>
    </location>
</feature>
<dbReference type="KEGG" id="tps:THAPSDRAFT_25590"/>
<dbReference type="GeneID" id="7443328"/>
<feature type="region of interest" description="Disordered" evidence="1">
    <location>
        <begin position="36"/>
        <end position="57"/>
    </location>
</feature>
<organism evidence="2 3">
    <name type="scientific">Thalassiosira pseudonana</name>
    <name type="common">Marine diatom</name>
    <name type="synonym">Cyclotella nana</name>
    <dbReference type="NCBI Taxonomy" id="35128"/>
    <lineage>
        <taxon>Eukaryota</taxon>
        <taxon>Sar</taxon>
        <taxon>Stramenopiles</taxon>
        <taxon>Ochrophyta</taxon>
        <taxon>Bacillariophyta</taxon>
        <taxon>Coscinodiscophyceae</taxon>
        <taxon>Thalassiosirophycidae</taxon>
        <taxon>Thalassiosirales</taxon>
        <taxon>Thalassiosiraceae</taxon>
        <taxon>Thalassiosira</taxon>
    </lineage>
</organism>
<keyword evidence="3" id="KW-1185">Reference proteome</keyword>
<evidence type="ECO:0000256" key="1">
    <source>
        <dbReference type="SAM" id="MobiDB-lite"/>
    </source>
</evidence>
<proteinExistence type="predicted"/>
<protein>
    <submittedName>
        <fullName evidence="2">Uncharacterized protein</fullName>
    </submittedName>
</protein>
<dbReference type="EMBL" id="CM000652">
    <property type="protein sequence ID" value="EED88055.1"/>
    <property type="molecule type" value="Genomic_DNA"/>
</dbReference>
<gene>
    <name evidence="2" type="ORF">THAPSDRAFT_25590</name>
</gene>
<dbReference type="PaxDb" id="35128-Thaps25590"/>
<feature type="region of interest" description="Disordered" evidence="1">
    <location>
        <begin position="155"/>
        <end position="186"/>
    </location>
</feature>
<dbReference type="AlphaFoldDB" id="B8CEL1"/>
<evidence type="ECO:0000313" key="3">
    <source>
        <dbReference type="Proteomes" id="UP000001449"/>
    </source>
</evidence>
<reference evidence="2 3" key="1">
    <citation type="journal article" date="2004" name="Science">
        <title>The genome of the diatom Thalassiosira pseudonana: ecology, evolution, and metabolism.</title>
        <authorList>
            <person name="Armbrust E.V."/>
            <person name="Berges J.A."/>
            <person name="Bowler C."/>
            <person name="Green B.R."/>
            <person name="Martinez D."/>
            <person name="Putnam N.H."/>
            <person name="Zhou S."/>
            <person name="Allen A.E."/>
            <person name="Apt K.E."/>
            <person name="Bechner M."/>
            <person name="Brzezinski M.A."/>
            <person name="Chaal B.K."/>
            <person name="Chiovitti A."/>
            <person name="Davis A.K."/>
            <person name="Demarest M.S."/>
            <person name="Detter J.C."/>
            <person name="Glavina T."/>
            <person name="Goodstein D."/>
            <person name="Hadi M.Z."/>
            <person name="Hellsten U."/>
            <person name="Hildebrand M."/>
            <person name="Jenkins B.D."/>
            <person name="Jurka J."/>
            <person name="Kapitonov V.V."/>
            <person name="Kroger N."/>
            <person name="Lau W.W."/>
            <person name="Lane T.W."/>
            <person name="Larimer F.W."/>
            <person name="Lippmeier J.C."/>
            <person name="Lucas S."/>
            <person name="Medina M."/>
            <person name="Montsant A."/>
            <person name="Obornik M."/>
            <person name="Parker M.S."/>
            <person name="Palenik B."/>
            <person name="Pazour G.J."/>
            <person name="Richardson P.M."/>
            <person name="Rynearson T.A."/>
            <person name="Saito M.A."/>
            <person name="Schwartz D.C."/>
            <person name="Thamatrakoln K."/>
            <person name="Valentin K."/>
            <person name="Vardi A."/>
            <person name="Wilkerson F.P."/>
            <person name="Rokhsar D.S."/>
        </authorList>
    </citation>
    <scope>NUCLEOTIDE SEQUENCE [LARGE SCALE GENOMIC DNA]</scope>
    <source>
        <strain evidence="2 3">CCMP1335</strain>
    </source>
</reference>